<dbReference type="EMBL" id="BMQB01000001">
    <property type="protein sequence ID" value="GGJ77099.1"/>
    <property type="molecule type" value="Genomic_DNA"/>
</dbReference>
<keyword evidence="4" id="KW-1003">Cell membrane</keyword>
<dbReference type="PANTHER" id="PTHR42893">
    <property type="entry name" value="PROTEIN DETOXIFICATION 44, CHLOROPLASTIC-RELATED"/>
    <property type="match status" value="1"/>
</dbReference>
<evidence type="ECO:0000256" key="2">
    <source>
        <dbReference type="ARBA" id="ARBA00010199"/>
    </source>
</evidence>
<feature type="transmembrane region" description="Helical" evidence="8">
    <location>
        <begin position="377"/>
        <end position="395"/>
    </location>
</feature>
<protein>
    <submittedName>
        <fullName evidence="9">MATE family efflux transporter</fullName>
    </submittedName>
</protein>
<feature type="transmembrane region" description="Helical" evidence="8">
    <location>
        <begin position="351"/>
        <end position="370"/>
    </location>
</feature>
<keyword evidence="3" id="KW-0813">Transport</keyword>
<evidence type="ECO:0000256" key="6">
    <source>
        <dbReference type="ARBA" id="ARBA00022989"/>
    </source>
</evidence>
<feature type="transmembrane region" description="Helical" evidence="8">
    <location>
        <begin position="167"/>
        <end position="188"/>
    </location>
</feature>
<dbReference type="Pfam" id="PF01554">
    <property type="entry name" value="MatE"/>
    <property type="match status" value="2"/>
</dbReference>
<feature type="transmembrane region" description="Helical" evidence="8">
    <location>
        <begin position="133"/>
        <end position="155"/>
    </location>
</feature>
<dbReference type="Proteomes" id="UP000649739">
    <property type="component" value="Unassembled WGS sequence"/>
</dbReference>
<evidence type="ECO:0000313" key="9">
    <source>
        <dbReference type="EMBL" id="GGJ77099.1"/>
    </source>
</evidence>
<keyword evidence="7 8" id="KW-0472">Membrane</keyword>
<dbReference type="GO" id="GO:0042910">
    <property type="term" value="F:xenobiotic transmembrane transporter activity"/>
    <property type="evidence" value="ECO:0007669"/>
    <property type="project" value="InterPro"/>
</dbReference>
<evidence type="ECO:0000256" key="8">
    <source>
        <dbReference type="SAM" id="Phobius"/>
    </source>
</evidence>
<dbReference type="AlphaFoldDB" id="A0A8J3B6P5"/>
<feature type="transmembrane region" description="Helical" evidence="8">
    <location>
        <begin position="309"/>
        <end position="331"/>
    </location>
</feature>
<evidence type="ECO:0000256" key="3">
    <source>
        <dbReference type="ARBA" id="ARBA00022448"/>
    </source>
</evidence>
<feature type="transmembrane region" description="Helical" evidence="8">
    <location>
        <begin position="46"/>
        <end position="70"/>
    </location>
</feature>
<gene>
    <name evidence="9" type="ORF">GCM10010123_03870</name>
</gene>
<keyword evidence="10" id="KW-1185">Reference proteome</keyword>
<evidence type="ECO:0000256" key="5">
    <source>
        <dbReference type="ARBA" id="ARBA00022692"/>
    </source>
</evidence>
<feature type="transmembrane region" description="Helical" evidence="8">
    <location>
        <begin position="13"/>
        <end position="34"/>
    </location>
</feature>
<evidence type="ECO:0000256" key="7">
    <source>
        <dbReference type="ARBA" id="ARBA00023136"/>
    </source>
</evidence>
<feature type="transmembrane region" description="Helical" evidence="8">
    <location>
        <begin position="407"/>
        <end position="426"/>
    </location>
</feature>
<keyword evidence="6 8" id="KW-1133">Transmembrane helix</keyword>
<keyword evidence="5 8" id="KW-0812">Transmembrane</keyword>
<feature type="transmembrane region" description="Helical" evidence="8">
    <location>
        <begin position="241"/>
        <end position="265"/>
    </location>
</feature>
<dbReference type="PANTHER" id="PTHR42893:SF46">
    <property type="entry name" value="PROTEIN DETOXIFICATION 44, CHLOROPLASTIC"/>
    <property type="match status" value="1"/>
</dbReference>
<comment type="caution">
    <text evidence="9">The sequence shown here is derived from an EMBL/GenBank/DDBJ whole genome shotgun (WGS) entry which is preliminary data.</text>
</comment>
<evidence type="ECO:0000313" key="10">
    <source>
        <dbReference type="Proteomes" id="UP000649739"/>
    </source>
</evidence>
<dbReference type="InterPro" id="IPR044644">
    <property type="entry name" value="DinF-like"/>
</dbReference>
<dbReference type="PIRSF" id="PIRSF006603">
    <property type="entry name" value="DinF"/>
    <property type="match status" value="1"/>
</dbReference>
<feature type="transmembrane region" description="Helical" evidence="8">
    <location>
        <begin position="271"/>
        <end position="297"/>
    </location>
</feature>
<feature type="transmembrane region" description="Helical" evidence="8">
    <location>
        <begin position="194"/>
        <end position="213"/>
    </location>
</feature>
<dbReference type="GO" id="GO:0015297">
    <property type="term" value="F:antiporter activity"/>
    <property type="evidence" value="ECO:0007669"/>
    <property type="project" value="InterPro"/>
</dbReference>
<dbReference type="InterPro" id="IPR048279">
    <property type="entry name" value="MdtK-like"/>
</dbReference>
<feature type="transmembrane region" description="Helical" evidence="8">
    <location>
        <begin position="91"/>
        <end position="113"/>
    </location>
</feature>
<dbReference type="RefSeq" id="WP_189168243.1">
    <property type="nucleotide sequence ID" value="NZ_BMQB01000001.1"/>
</dbReference>
<reference evidence="9" key="1">
    <citation type="journal article" date="2014" name="Int. J. Syst. Evol. Microbiol.">
        <title>Complete genome sequence of Corynebacterium casei LMG S-19264T (=DSM 44701T), isolated from a smear-ripened cheese.</title>
        <authorList>
            <consortium name="US DOE Joint Genome Institute (JGI-PGF)"/>
            <person name="Walter F."/>
            <person name="Albersmeier A."/>
            <person name="Kalinowski J."/>
            <person name="Ruckert C."/>
        </authorList>
    </citation>
    <scope>NUCLEOTIDE SEQUENCE</scope>
    <source>
        <strain evidence="9">JCM 3090</strain>
    </source>
</reference>
<evidence type="ECO:0000256" key="1">
    <source>
        <dbReference type="ARBA" id="ARBA00004651"/>
    </source>
</evidence>
<dbReference type="GO" id="GO:0005886">
    <property type="term" value="C:plasma membrane"/>
    <property type="evidence" value="ECO:0007669"/>
    <property type="project" value="UniProtKB-SubCell"/>
</dbReference>
<dbReference type="InterPro" id="IPR002528">
    <property type="entry name" value="MATE_fam"/>
</dbReference>
<comment type="similarity">
    <text evidence="2">Belongs to the multi antimicrobial extrusion (MATE) (TC 2.A.66.1) family.</text>
</comment>
<evidence type="ECO:0000256" key="4">
    <source>
        <dbReference type="ARBA" id="ARBA00022475"/>
    </source>
</evidence>
<sequence>MDHPPPTAAPVRALVRLALPTLVVLAAEPLYVLVDTAVVGRLGRVPLAGLALGGAVMTVAAWLGTLIAYATTGRAARRYGAGDRRGAVTEGVQASWLALALGAALAVGAVWGAAPLARLLGGGDPAVVDGAAAWLRVAAWGAPGILLTLAGNGWLRGVRDTARPLRYVIGTNALSAAACPLLVHTAGLGLVGSAWANVGAQTLGGALFVRALLAERVPLRPRPDLLAGQVRLGRDLLIRGAAMHGAFLCAAAVVARFGAAALAAHQIALHLWMLCSFVLDAVAVAAQALVGAALGAGDERGAAGLARRSGLLGLAGGAVLAVLLGAGAVVLPRLFTGDPLVWAEAGRAWPWFVAVLPLAGVVYALDGVLIGAGDARYLRTVAVVSAVGVFAPASLVAARTGSGLRGVWIGLALFVLARLVLLLARFRTPAWLRQRA</sequence>
<comment type="subcellular location">
    <subcellularLocation>
        <location evidence="1">Cell membrane</location>
        <topology evidence="1">Multi-pass membrane protein</topology>
    </subcellularLocation>
</comment>
<accession>A0A8J3B6P5</accession>
<dbReference type="NCBIfam" id="TIGR00797">
    <property type="entry name" value="matE"/>
    <property type="match status" value="1"/>
</dbReference>
<organism evidence="9 10">
    <name type="scientific">Pilimelia anulata</name>
    <dbReference type="NCBI Taxonomy" id="53371"/>
    <lineage>
        <taxon>Bacteria</taxon>
        <taxon>Bacillati</taxon>
        <taxon>Actinomycetota</taxon>
        <taxon>Actinomycetes</taxon>
        <taxon>Micromonosporales</taxon>
        <taxon>Micromonosporaceae</taxon>
        <taxon>Pilimelia</taxon>
    </lineage>
</organism>
<reference evidence="9" key="2">
    <citation type="submission" date="2020-09" db="EMBL/GenBank/DDBJ databases">
        <authorList>
            <person name="Sun Q."/>
            <person name="Ohkuma M."/>
        </authorList>
    </citation>
    <scope>NUCLEOTIDE SEQUENCE</scope>
    <source>
        <strain evidence="9">JCM 3090</strain>
    </source>
</reference>
<proteinExistence type="inferred from homology"/>
<name>A0A8J3B6P5_9ACTN</name>